<comment type="similarity">
    <text evidence="1 9">Belongs to the glycosyl hydrolase 5 (cellulase A) family.</text>
</comment>
<keyword evidence="14" id="KW-1185">Reference proteome</keyword>
<dbReference type="GO" id="GO:0008422">
    <property type="term" value="F:beta-glucosidase activity"/>
    <property type="evidence" value="ECO:0007669"/>
    <property type="project" value="TreeGrafter"/>
</dbReference>
<keyword evidence="5" id="KW-0119">Carbohydrate metabolism</keyword>
<dbReference type="SUPFAM" id="SSF81296">
    <property type="entry name" value="E set domains"/>
    <property type="match status" value="1"/>
</dbReference>
<dbReference type="Pfam" id="PF03442">
    <property type="entry name" value="CBM_X2"/>
    <property type="match status" value="1"/>
</dbReference>
<dbReference type="EMBL" id="MLGG01000079">
    <property type="protein sequence ID" value="KAK1447049.1"/>
    <property type="molecule type" value="Genomic_DNA"/>
</dbReference>
<dbReference type="InterPro" id="IPR005102">
    <property type="entry name" value="Carbo-bd_X2"/>
</dbReference>
<dbReference type="PANTHER" id="PTHR31297:SF41">
    <property type="entry name" value="ENDOGLUCANASE, PUTATIVE (AFU_ORTHOLOGUE AFUA_5G01830)-RELATED"/>
    <property type="match status" value="1"/>
</dbReference>
<evidence type="ECO:0000256" key="10">
    <source>
        <dbReference type="SAM" id="SignalP"/>
    </source>
</evidence>
<evidence type="ECO:0000256" key="1">
    <source>
        <dbReference type="ARBA" id="ARBA00005641"/>
    </source>
</evidence>
<evidence type="ECO:0000256" key="5">
    <source>
        <dbReference type="ARBA" id="ARBA00023277"/>
    </source>
</evidence>
<feature type="signal peptide" evidence="10">
    <location>
        <begin position="1"/>
        <end position="22"/>
    </location>
</feature>
<dbReference type="InterPro" id="IPR014756">
    <property type="entry name" value="Ig_E-set"/>
</dbReference>
<evidence type="ECO:0000313" key="13">
    <source>
        <dbReference type="EMBL" id="KAK1447049.1"/>
    </source>
</evidence>
<keyword evidence="6 9" id="KW-0326">Glycosidase</keyword>
<keyword evidence="8" id="KW-0624">Polysaccharide degradation</keyword>
<dbReference type="Pfam" id="PF00150">
    <property type="entry name" value="Cellulase"/>
    <property type="match status" value="1"/>
</dbReference>
<dbReference type="AlphaFoldDB" id="A0AAI9TZX1"/>
<protein>
    <submittedName>
        <fullName evidence="13">Endoglucanase B</fullName>
    </submittedName>
</protein>
<dbReference type="GO" id="GO:0005576">
    <property type="term" value="C:extracellular region"/>
    <property type="evidence" value="ECO:0007669"/>
    <property type="project" value="TreeGrafter"/>
</dbReference>
<evidence type="ECO:0000256" key="9">
    <source>
        <dbReference type="RuleBase" id="RU361153"/>
    </source>
</evidence>
<feature type="domain" description="Glycoside hydrolase family 5" evidence="11">
    <location>
        <begin position="59"/>
        <end position="369"/>
    </location>
</feature>
<feature type="domain" description="Carbohydrate binding X2" evidence="12">
    <location>
        <begin position="413"/>
        <end position="496"/>
    </location>
</feature>
<dbReference type="InterPro" id="IPR013783">
    <property type="entry name" value="Ig-like_fold"/>
</dbReference>
<organism evidence="13 14">
    <name type="scientific">Colletotrichum melonis</name>
    <dbReference type="NCBI Taxonomy" id="1209925"/>
    <lineage>
        <taxon>Eukaryota</taxon>
        <taxon>Fungi</taxon>
        <taxon>Dikarya</taxon>
        <taxon>Ascomycota</taxon>
        <taxon>Pezizomycotina</taxon>
        <taxon>Sordariomycetes</taxon>
        <taxon>Hypocreomycetidae</taxon>
        <taxon>Glomerellales</taxon>
        <taxon>Glomerellaceae</taxon>
        <taxon>Colletotrichum</taxon>
        <taxon>Colletotrichum acutatum species complex</taxon>
    </lineage>
</organism>
<evidence type="ECO:0000313" key="14">
    <source>
        <dbReference type="Proteomes" id="UP001239795"/>
    </source>
</evidence>
<evidence type="ECO:0000259" key="12">
    <source>
        <dbReference type="Pfam" id="PF03442"/>
    </source>
</evidence>
<dbReference type="InterPro" id="IPR050386">
    <property type="entry name" value="Glycosyl_hydrolase_5"/>
</dbReference>
<dbReference type="GO" id="GO:0009986">
    <property type="term" value="C:cell surface"/>
    <property type="evidence" value="ECO:0007669"/>
    <property type="project" value="TreeGrafter"/>
</dbReference>
<evidence type="ECO:0000256" key="4">
    <source>
        <dbReference type="ARBA" id="ARBA00023001"/>
    </source>
</evidence>
<feature type="chain" id="PRO_5042461771" evidence="10">
    <location>
        <begin position="23"/>
        <end position="615"/>
    </location>
</feature>
<dbReference type="InterPro" id="IPR017853">
    <property type="entry name" value="GH"/>
</dbReference>
<reference evidence="13 14" key="1">
    <citation type="submission" date="2016-10" db="EMBL/GenBank/DDBJ databases">
        <title>The genome sequence of Colletotrichum fioriniae PJ7.</title>
        <authorList>
            <person name="Baroncelli R."/>
        </authorList>
    </citation>
    <scope>NUCLEOTIDE SEQUENCE [LARGE SCALE GENOMIC DNA]</scope>
    <source>
        <strain evidence="13">Col 31</strain>
    </source>
</reference>
<evidence type="ECO:0000256" key="8">
    <source>
        <dbReference type="ARBA" id="ARBA00023326"/>
    </source>
</evidence>
<evidence type="ECO:0000256" key="7">
    <source>
        <dbReference type="ARBA" id="ARBA00023316"/>
    </source>
</evidence>
<keyword evidence="4" id="KW-0136">Cellulose degradation</keyword>
<dbReference type="SUPFAM" id="SSF51445">
    <property type="entry name" value="(Trans)glycosidases"/>
    <property type="match status" value="1"/>
</dbReference>
<dbReference type="Gene3D" id="2.60.40.10">
    <property type="entry name" value="Immunoglobulins"/>
    <property type="match status" value="1"/>
</dbReference>
<gene>
    <name evidence="13" type="ORF">CMEL01_08888</name>
</gene>
<evidence type="ECO:0000256" key="3">
    <source>
        <dbReference type="ARBA" id="ARBA00022801"/>
    </source>
</evidence>
<sequence length="615" mass="67496">MARLQGLCATLLWFYQVNNVISQCSGDFQPISASEFTAQLQPGWNLGNTLDAFPNEDSWNNVPVVAGTFDDVKAFGFNSVRIPGMFLTASPPVGRHPPLVSICLKTQCTLLIITVTWMNHFIGFSDQGDSPDWTVDPEWLQRVANVVDMATSRDLYVIINVHHDSHFWADLTVANANYSMIEEKFYRLWYQIGTKLACTSSLVAFEPLNEAPGDTAEIAAEQNKLNNIFLQAINDAGGFNSKRVVTLSGPGQDIVRTSLWFEPPDSKYTNPWALQVHYYNPSLSDMDQLDDFTSAAWGKTIWGSSVDLAAFETDFSQLRDNFTDVPIVVGEWLVSPVHSEPAALWRYYDIIGRLSRKYDFAPIVWDTGNDLLDRSSHTWYDVTGLNLHFNALAGNLNALPDSTLDTTATNQFSSAFVFHKVGTAVESVSLSFTFNGDSVKSITTADGASLTLNSDYTVNETDITLSVSFLSHYFDVAGPPGIKTTLLVSFASAPSIPIQVVQWDTPTLPLSSTTATSASNIDVEVNWNSAGKPATVAAFKSDGTPLMDEWTVVLPPLQRGRTTLGSGWGWSWGQQGVTIATAAVSAAIQSGMTTTFMLESYPRVLGNYANFTLYV</sequence>
<keyword evidence="3 9" id="KW-0378">Hydrolase</keyword>
<comment type="caution">
    <text evidence="13">The sequence shown here is derived from an EMBL/GenBank/DDBJ whole genome shotgun (WGS) entry which is preliminary data.</text>
</comment>
<dbReference type="InterPro" id="IPR001547">
    <property type="entry name" value="Glyco_hydro_5"/>
</dbReference>
<evidence type="ECO:0000259" key="11">
    <source>
        <dbReference type="Pfam" id="PF00150"/>
    </source>
</evidence>
<dbReference type="Proteomes" id="UP001239795">
    <property type="component" value="Unassembled WGS sequence"/>
</dbReference>
<dbReference type="GO" id="GO:0071555">
    <property type="term" value="P:cell wall organization"/>
    <property type="evidence" value="ECO:0007669"/>
    <property type="project" value="UniProtKB-KW"/>
</dbReference>
<keyword evidence="2 10" id="KW-0732">Signal</keyword>
<accession>A0AAI9TZX1</accession>
<keyword evidence="7" id="KW-0961">Cell wall biogenesis/degradation</keyword>
<evidence type="ECO:0000256" key="2">
    <source>
        <dbReference type="ARBA" id="ARBA00022729"/>
    </source>
</evidence>
<evidence type="ECO:0000256" key="6">
    <source>
        <dbReference type="ARBA" id="ARBA00023295"/>
    </source>
</evidence>
<proteinExistence type="inferred from homology"/>
<dbReference type="PANTHER" id="PTHR31297">
    <property type="entry name" value="GLUCAN ENDO-1,6-BETA-GLUCOSIDASE B"/>
    <property type="match status" value="1"/>
</dbReference>
<dbReference type="GO" id="GO:0030245">
    <property type="term" value="P:cellulose catabolic process"/>
    <property type="evidence" value="ECO:0007669"/>
    <property type="project" value="UniProtKB-KW"/>
</dbReference>
<name>A0AAI9TZX1_9PEZI</name>
<dbReference type="Gene3D" id="3.20.20.80">
    <property type="entry name" value="Glycosidases"/>
    <property type="match status" value="1"/>
</dbReference>